<feature type="coiled-coil region" evidence="1">
    <location>
        <begin position="47"/>
        <end position="78"/>
    </location>
</feature>
<proteinExistence type="predicted"/>
<keyword evidence="4" id="KW-1185">Reference proteome</keyword>
<evidence type="ECO:0000256" key="1">
    <source>
        <dbReference type="SAM" id="Coils"/>
    </source>
</evidence>
<evidence type="ECO:0000313" key="4">
    <source>
        <dbReference type="Proteomes" id="UP001352263"/>
    </source>
</evidence>
<feature type="compositionally biased region" description="Pro residues" evidence="2">
    <location>
        <begin position="132"/>
        <end position="141"/>
    </location>
</feature>
<comment type="caution">
    <text evidence="3">The sequence shown here is derived from an EMBL/GenBank/DDBJ whole genome shotgun (WGS) entry which is preliminary data.</text>
</comment>
<evidence type="ECO:0000256" key="2">
    <source>
        <dbReference type="SAM" id="MobiDB-lite"/>
    </source>
</evidence>
<dbReference type="Proteomes" id="UP001352263">
    <property type="component" value="Unassembled WGS sequence"/>
</dbReference>
<gene>
    <name evidence="3" type="ORF">RY831_32185</name>
</gene>
<accession>A0ABU6JJE3</accession>
<protein>
    <submittedName>
        <fullName evidence="3">Uncharacterized protein</fullName>
    </submittedName>
</protein>
<sequence>MTNLSFRVTTEQHAAILYRMKQARAKDLSAYLRQVCLTGGYDIDSHLGRMQREIDMLTEVVEKQNELLNRLLEQKNDKVELKLLAGMYKMLHMAVEPDVRAVMAQDINFAGVEASLRGDLKDEGLLDADPAPESPQEPPQEPPKHKNPYQEAREQFKAKLLRKR</sequence>
<dbReference type="RefSeq" id="WP_326510383.1">
    <property type="nucleotide sequence ID" value="NZ_JAWIIV010000077.1"/>
</dbReference>
<evidence type="ECO:0000313" key="3">
    <source>
        <dbReference type="EMBL" id="MEC4723781.1"/>
    </source>
</evidence>
<feature type="region of interest" description="Disordered" evidence="2">
    <location>
        <begin position="121"/>
        <end position="164"/>
    </location>
</feature>
<dbReference type="EMBL" id="JAWIIV010000077">
    <property type="protein sequence ID" value="MEC4723781.1"/>
    <property type="molecule type" value="Genomic_DNA"/>
</dbReference>
<organism evidence="3 4">
    <name type="scientific">Noviherbaspirillum album</name>
    <dbReference type="NCBI Taxonomy" id="3080276"/>
    <lineage>
        <taxon>Bacteria</taxon>
        <taxon>Pseudomonadati</taxon>
        <taxon>Pseudomonadota</taxon>
        <taxon>Betaproteobacteria</taxon>
        <taxon>Burkholderiales</taxon>
        <taxon>Oxalobacteraceae</taxon>
        <taxon>Noviherbaspirillum</taxon>
    </lineage>
</organism>
<name>A0ABU6JJE3_9BURK</name>
<reference evidence="3 4" key="1">
    <citation type="submission" date="2023-10" db="EMBL/GenBank/DDBJ databases">
        <title>Noviherbaspirillum sp. CPCC 100848 genome assembly.</title>
        <authorList>
            <person name="Li X.Y."/>
            <person name="Fang X.M."/>
        </authorList>
    </citation>
    <scope>NUCLEOTIDE SEQUENCE [LARGE SCALE GENOMIC DNA]</scope>
    <source>
        <strain evidence="3 4">CPCC 100848</strain>
    </source>
</reference>
<keyword evidence="1" id="KW-0175">Coiled coil</keyword>